<dbReference type="SMART" id="SM01249">
    <property type="entry name" value="KASH"/>
    <property type="match status" value="1"/>
</dbReference>
<comment type="similarity">
    <text evidence="2">Belongs to the nesprin family.</text>
</comment>
<dbReference type="Pfam" id="PF10541">
    <property type="entry name" value="KASH"/>
    <property type="match status" value="1"/>
</dbReference>
<feature type="compositionally biased region" description="Polar residues" evidence="9">
    <location>
        <begin position="460"/>
        <end position="471"/>
    </location>
</feature>
<accession>A0ABM3JUY3</accession>
<feature type="compositionally biased region" description="Basic residues" evidence="9">
    <location>
        <begin position="172"/>
        <end position="181"/>
    </location>
</feature>
<dbReference type="PANTHER" id="PTHR21524:SF5">
    <property type="entry name" value="SPECTRIN REPEAT CONTAINING NUCLEAR ENVELOPE PROTEIN 2"/>
    <property type="match status" value="1"/>
</dbReference>
<feature type="compositionally biased region" description="Polar residues" evidence="9">
    <location>
        <begin position="1281"/>
        <end position="1298"/>
    </location>
</feature>
<feature type="region of interest" description="Disordered" evidence="9">
    <location>
        <begin position="455"/>
        <end position="511"/>
    </location>
</feature>
<feature type="compositionally biased region" description="Low complexity" evidence="9">
    <location>
        <begin position="2446"/>
        <end position="2463"/>
    </location>
</feature>
<feature type="coiled-coil region" evidence="8">
    <location>
        <begin position="2048"/>
        <end position="2075"/>
    </location>
</feature>
<proteinExistence type="inferred from homology"/>
<feature type="compositionally biased region" description="Acidic residues" evidence="9">
    <location>
        <begin position="646"/>
        <end position="660"/>
    </location>
</feature>
<feature type="compositionally biased region" description="Basic and acidic residues" evidence="9">
    <location>
        <begin position="1864"/>
        <end position="1874"/>
    </location>
</feature>
<dbReference type="PANTHER" id="PTHR21524">
    <property type="entry name" value="SPECTRIN REPEAT CONTAINING NUCLEAR ENVELOPE PROTEIN 2"/>
    <property type="match status" value="1"/>
</dbReference>
<feature type="compositionally biased region" description="Basic and acidic residues" evidence="9">
    <location>
        <begin position="1886"/>
        <end position="1913"/>
    </location>
</feature>
<feature type="region of interest" description="Disordered" evidence="9">
    <location>
        <begin position="25"/>
        <end position="57"/>
    </location>
</feature>
<feature type="compositionally biased region" description="Basic residues" evidence="9">
    <location>
        <begin position="1547"/>
        <end position="1558"/>
    </location>
</feature>
<dbReference type="GeneID" id="105231368"/>
<dbReference type="PROSITE" id="PS51049">
    <property type="entry name" value="KASH"/>
    <property type="match status" value="1"/>
</dbReference>
<evidence type="ECO:0000313" key="11">
    <source>
        <dbReference type="Proteomes" id="UP001652620"/>
    </source>
</evidence>
<evidence type="ECO:0000256" key="3">
    <source>
        <dbReference type="ARBA" id="ARBA00022692"/>
    </source>
</evidence>
<dbReference type="InterPro" id="IPR012315">
    <property type="entry name" value="KASH"/>
</dbReference>
<feature type="region of interest" description="Disordered" evidence="9">
    <location>
        <begin position="2476"/>
        <end position="2502"/>
    </location>
</feature>
<feature type="region of interest" description="Disordered" evidence="9">
    <location>
        <begin position="637"/>
        <end position="669"/>
    </location>
</feature>
<evidence type="ECO:0000256" key="2">
    <source>
        <dbReference type="ARBA" id="ARBA00008619"/>
    </source>
</evidence>
<evidence type="ECO:0000313" key="12">
    <source>
        <dbReference type="RefSeq" id="XP_049312987.1"/>
    </source>
</evidence>
<name>A0ABM3JUY3_BACDO</name>
<feature type="region of interest" description="Disordered" evidence="9">
    <location>
        <begin position="685"/>
        <end position="706"/>
    </location>
</feature>
<dbReference type="RefSeq" id="XP_049312987.1">
    <property type="nucleotide sequence ID" value="XM_049457030.1"/>
</dbReference>
<feature type="compositionally biased region" description="Polar residues" evidence="9">
    <location>
        <begin position="499"/>
        <end position="511"/>
    </location>
</feature>
<keyword evidence="11" id="KW-1185">Reference proteome</keyword>
<protein>
    <submittedName>
        <fullName evidence="12">Serine-rich adhesin for platelets isoform X1</fullName>
    </submittedName>
</protein>
<evidence type="ECO:0000256" key="4">
    <source>
        <dbReference type="ARBA" id="ARBA00022989"/>
    </source>
</evidence>
<reference evidence="12" key="1">
    <citation type="submission" date="2025-08" db="UniProtKB">
        <authorList>
            <consortium name="RefSeq"/>
        </authorList>
    </citation>
    <scope>IDENTIFICATION</scope>
</reference>
<feature type="compositionally biased region" description="Polar residues" evidence="9">
    <location>
        <begin position="2419"/>
        <end position="2435"/>
    </location>
</feature>
<feature type="compositionally biased region" description="Acidic residues" evidence="9">
    <location>
        <begin position="2482"/>
        <end position="2494"/>
    </location>
</feature>
<feature type="compositionally biased region" description="Polar residues" evidence="9">
    <location>
        <begin position="2402"/>
        <end position="2411"/>
    </location>
</feature>
<feature type="compositionally biased region" description="Low complexity" evidence="9">
    <location>
        <begin position="1172"/>
        <end position="1193"/>
    </location>
</feature>
<feature type="domain" description="KASH" evidence="10">
    <location>
        <begin position="2506"/>
        <end position="2561"/>
    </location>
</feature>
<feature type="compositionally biased region" description="Polar residues" evidence="9">
    <location>
        <begin position="1829"/>
        <end position="1850"/>
    </location>
</feature>
<feature type="compositionally biased region" description="Low complexity" evidence="9">
    <location>
        <begin position="472"/>
        <end position="484"/>
    </location>
</feature>
<sequence length="2561" mass="279481">MDSPKREKVNVMQPHHYDQTLNTRNTINNANTSTNLNKNEHEVKGTSQSTDTSEICRDEESNFSPIKTITPPISKLAGENLTEAAPKTSEAAVNNNEETENAAMVYVDASKMSTATPTNINPISIPKTMVNTLAITTIEDPKKMQPNSKVDEFVVPAIPDTKAGVGGTGTSAKKKRNKSSKKRDDNKARNKANSNNIGKGATDGNRCQPPINVIPSGSANMKASVSMTSLPPDDEKSEGRDVIKAKLNVERPYNSLKKNIERNAVNATLGVRAHCFSQSQSSTSSFANHRYSWGSGYSYSSSSLQSSATFGLGSAKDDLWAAIQTNYNYIMDTNLLDTCKETERHLADHNVANGVECEQSHCAELLGVTQRRELSWHDPKELRKWLREMEERLELAPTLSTVTTLTTAELEHCLAEHSVLYHEIVSHARVVSACIRSATEEHQGQVLLQQQQEEEQQLQSIDSGSTTIAEQTNSSLTSNEETTLPIATVNEQSKHEVSGATSSSCIETAEKSSFSPESSLVRSNSASPERAADTEITEDSLERLQNRYHLLYLKAFEVQLWLDGLLRKKSSNTSICNAAGYIDDNDNCHSSDCEEDETAATEDDLNILGSGIESDLTHNSSSFGELRDCIDLVEEGNHGAEKGDCEDGDDEGEDEDDDEVSFGRSRFGKPPRGYSTVLVTFEKRSSLGGPTRPTTLTDFEADSESSDWETTAQQVVTQKSDPSQLQLFNEEIPTNSNQIVTPLNEDAGSKIAQLPFDIHTSSSATFDTYLQQDDIDGLIATKQHESASVRASPISMKTKTNMLNADYENRKLVSMSASSVAATITTTTTANETNANSAGTQPSQKLQTLHNNTPIGLPIKQKSIAIISPNSHNNKSPTVLRKRHSQHHTDISKFNRSNRKSKNCAVFYFKHLDTDNETNCSSVGDAADFNTTADGLSSSNSQTSEHHLLKSADASSDDDGGWLYSSVLPPQSEEGAGACDGVEIDEKGNICITTIVIDGMQSSAVTSSSALTTTPTAIRVINDDSDKENKEARAATLSTAALTTLPVTNACAQSCDISSLPSSQICTQIAHAEIQLTPVSTTSTAETALSAGRFKVKNFAASGSSSSYSTRSSSCSSNDLLTETTSATNTTQITQMHFQCVHRTEMELQIDANGNKPWHVTADGASSAVTTNNSHKNNNNGDVDNCNASNNNNATKRDDNGNHNANNNQSVVLHQPQMPQQALTSSGNNQKSEMSYSVHWHPKTVMDPTNKTAMQRQQMQKIESKTVLLPPRSPFKPEKSLPSTARSDNFSPTNVTKSKLSHESIKQLVLEAEHLVRDVEALKTPNKQKQKHSVIKLSSTVKKREIAMPGPIKQRVQEWLEHQPTSSTTVQSHRNPNEELQSGVKSKAGDDCEASGEASETDSVPHPGSDTSEGLTESIATCMQTSTNSFGGNSTECFASSAEPIASSATVLGYGSSNQSLNVKIVKRSQSRRKSERPWSVSCLSQLTTETVPTETIAPVVGNAQTGLATHSISESALDSLSPGRQRVSSSSTINVNQVKASNSKGSLKRRKTRKKKMSTSGNLGVVATNTHSVLKKSPDSGSEDTAEMPRLTQTLLMKSCESMSTQQIREITSALLCLQRGNGANLNEGASGSNKSATQYTLEESKQHAIPQSQKDMGEGVPLMKPNFRVGSYTTAYMRNEKRLGSLAALATYMNDDEEEQQGEYTTGTEDHHSSFSETAWDNYQEKYNSENYSEGFDSDAARKLMEFGDDYRNFIDSQSDCCSSLSAANNLDSLSPPRMDSLQQADTKAITQDTIANSVDHARRRRALDLEYERRRKTLEVRRKSCQDSTDAQNTRTPAISTSSSVNAITPRIGFEKANQQRKSDSTGRKLEFGMSQSAQSLRRTSESDTSTRRRKIDDRRRSSRNLDKSIKVIPATSSSSCDDSDDEKEMRNLLQQSRNRLEDTEALKIRCHLLRPEDYTEIISTCRDNIRCLEAVLRGPPGTVLSAQCAGQTKDLLAAWEDLLNWSENAASARKMQEEMIILKHALGKLGDSGTFELLDTEPQIQVAIEALKNEKTELQNYRTNMLRLNASVHSWLTRQERRLQNAIAAEQLKDAGKVDVEALGSPAMPSVTEGEVAKCSTLVTITQGETDTVTTNINEATKKLSSTIGTSTVGSNTKVLDIQTLINSENEFHKHLKNEVSGMYSAWDDADARINTQLETLTNSLLAWRQLESGLYEFQQALGHDRGTLKGLEGALDKGQTTPVELAQNVKVVAKLLSERVNVSEEQLTAVREHLDPNHILHIAKFTASNGSLSDSGISDGGATSDGGLSERERRLGVLRRLVKQLEQALAPGSEAMKSIAVRMESAEAELKNLQNTCRDLIVRTAASHQNKKMQQQLQKTEAQQLLVPVTEIGVKGTESSKSNGNAFSKRGSPTHGQNSAIPSKAASTRNGRQKKQNKRPSGSGNNLDNNNDSNTNNASDATEVRRYLSAAAPDSGDPADDPDLEFDLDTADKKNDKLPHNSWAWRIAKAAVPMQLALITFLCAACLMQPNCCDNLNNLSMSFTPQLRYIRGPPPI</sequence>
<feature type="region of interest" description="Disordered" evidence="9">
    <location>
        <begin position="1822"/>
        <end position="1933"/>
    </location>
</feature>
<feature type="region of interest" description="Disordered" evidence="9">
    <location>
        <begin position="2400"/>
        <end position="2463"/>
    </location>
</feature>
<feature type="coiled-coil region" evidence="8">
    <location>
        <begin position="2313"/>
        <end position="2388"/>
    </location>
</feature>
<organism evidence="11 12">
    <name type="scientific">Bactrocera dorsalis</name>
    <name type="common">Oriental fruit fly</name>
    <name type="synonym">Dacus dorsalis</name>
    <dbReference type="NCBI Taxonomy" id="27457"/>
    <lineage>
        <taxon>Eukaryota</taxon>
        <taxon>Metazoa</taxon>
        <taxon>Ecdysozoa</taxon>
        <taxon>Arthropoda</taxon>
        <taxon>Hexapoda</taxon>
        <taxon>Insecta</taxon>
        <taxon>Pterygota</taxon>
        <taxon>Neoptera</taxon>
        <taxon>Endopterygota</taxon>
        <taxon>Diptera</taxon>
        <taxon>Brachycera</taxon>
        <taxon>Muscomorpha</taxon>
        <taxon>Tephritoidea</taxon>
        <taxon>Tephritidae</taxon>
        <taxon>Bactrocera</taxon>
        <taxon>Bactrocera</taxon>
    </lineage>
</organism>
<comment type="subcellular location">
    <subcellularLocation>
        <location evidence="1">Nucleus membrane</location>
    </subcellularLocation>
</comment>
<keyword evidence="4" id="KW-1133">Transmembrane helix</keyword>
<feature type="topological domain" description="Perinuclear space" evidence="7">
    <location>
        <begin position="2536"/>
        <end position="2561"/>
    </location>
</feature>
<gene>
    <name evidence="12" type="primary">LOC105231368</name>
</gene>
<feature type="topological domain" description="Cytoplasmic" evidence="7">
    <location>
        <begin position="1"/>
        <end position="2514"/>
    </location>
</feature>
<evidence type="ECO:0000256" key="1">
    <source>
        <dbReference type="ARBA" id="ARBA00004126"/>
    </source>
</evidence>
<feature type="region of interest" description="Disordered" evidence="9">
    <location>
        <begin position="1538"/>
        <end position="1561"/>
    </location>
</feature>
<evidence type="ECO:0000259" key="10">
    <source>
        <dbReference type="PROSITE" id="PS51049"/>
    </source>
</evidence>
<feature type="region of interest" description="Disordered" evidence="9">
    <location>
        <begin position="159"/>
        <end position="208"/>
    </location>
</feature>
<feature type="region of interest" description="Disordered" evidence="9">
    <location>
        <begin position="1363"/>
        <end position="1414"/>
    </location>
</feature>
<feature type="compositionally biased region" description="Low complexity" evidence="9">
    <location>
        <begin position="25"/>
        <end position="37"/>
    </location>
</feature>
<feature type="compositionally biased region" description="Polar residues" evidence="9">
    <location>
        <begin position="934"/>
        <end position="943"/>
    </location>
</feature>
<evidence type="ECO:0000256" key="8">
    <source>
        <dbReference type="SAM" id="Coils"/>
    </source>
</evidence>
<feature type="region of interest" description="Disordered" evidence="9">
    <location>
        <begin position="934"/>
        <end position="963"/>
    </location>
</feature>
<evidence type="ECO:0000256" key="9">
    <source>
        <dbReference type="SAM" id="MobiDB-lite"/>
    </source>
</evidence>
<feature type="region of interest" description="Disordered" evidence="9">
    <location>
        <begin position="1167"/>
        <end position="1208"/>
    </location>
</feature>
<evidence type="ECO:0000256" key="6">
    <source>
        <dbReference type="ARBA" id="ARBA00023242"/>
    </source>
</evidence>
<feature type="compositionally biased region" description="Polar residues" evidence="9">
    <location>
        <begin position="516"/>
        <end position="527"/>
    </location>
</feature>
<keyword evidence="6" id="KW-0539">Nucleus</keyword>
<dbReference type="Proteomes" id="UP001652620">
    <property type="component" value="Chromosome 5"/>
</dbReference>
<keyword evidence="3 7" id="KW-0812">Transmembrane</keyword>
<evidence type="ECO:0000256" key="7">
    <source>
        <dbReference type="PROSITE-ProRule" id="PRU00385"/>
    </source>
</evidence>
<feature type="region of interest" description="Disordered" evidence="9">
    <location>
        <begin position="516"/>
        <end position="535"/>
    </location>
</feature>
<evidence type="ECO:0000256" key="5">
    <source>
        <dbReference type="ARBA" id="ARBA00023136"/>
    </source>
</evidence>
<keyword evidence="5 7" id="KW-0472">Membrane</keyword>
<feature type="region of interest" description="Disordered" evidence="9">
    <location>
        <begin position="871"/>
        <end position="893"/>
    </location>
</feature>
<feature type="region of interest" description="Disordered" evidence="9">
    <location>
        <begin position="1269"/>
        <end position="1298"/>
    </location>
</feature>
<feature type="compositionally biased region" description="Polar residues" evidence="9">
    <location>
        <begin position="1363"/>
        <end position="1384"/>
    </location>
</feature>
<keyword evidence="8" id="KW-0175">Coiled coil</keyword>